<dbReference type="SUPFAM" id="SSF57997">
    <property type="entry name" value="Tropomyosin"/>
    <property type="match status" value="1"/>
</dbReference>
<protein>
    <submittedName>
        <fullName evidence="3">Uncharacterized protein</fullName>
    </submittedName>
</protein>
<gene>
    <name evidence="3" type="ORF">RNJ44_01923</name>
</gene>
<feature type="coiled-coil region" evidence="1">
    <location>
        <begin position="279"/>
        <end position="317"/>
    </location>
</feature>
<comment type="caution">
    <text evidence="3">The sequence shown here is derived from an EMBL/GenBank/DDBJ whole genome shotgun (WGS) entry which is preliminary data.</text>
</comment>
<evidence type="ECO:0000313" key="3">
    <source>
        <dbReference type="EMBL" id="KAL3229787.1"/>
    </source>
</evidence>
<feature type="coiled-coil region" evidence="1">
    <location>
        <begin position="204"/>
        <end position="252"/>
    </location>
</feature>
<evidence type="ECO:0000256" key="1">
    <source>
        <dbReference type="SAM" id="Coils"/>
    </source>
</evidence>
<keyword evidence="4" id="KW-1185">Reference proteome</keyword>
<feature type="region of interest" description="Disordered" evidence="2">
    <location>
        <begin position="90"/>
        <end position="136"/>
    </location>
</feature>
<name>A0ABR4NPB9_9SACH</name>
<feature type="compositionally biased region" description="Polar residues" evidence="2">
    <location>
        <begin position="40"/>
        <end position="61"/>
    </location>
</feature>
<evidence type="ECO:0000313" key="4">
    <source>
        <dbReference type="Proteomes" id="UP001623330"/>
    </source>
</evidence>
<feature type="compositionally biased region" description="Basic and acidic residues" evidence="2">
    <location>
        <begin position="116"/>
        <end position="136"/>
    </location>
</feature>
<reference evidence="3 4" key="1">
    <citation type="submission" date="2024-05" db="EMBL/GenBank/DDBJ databases">
        <title>Long read based assembly of the Candida bracarensis genome reveals expanded adhesin content.</title>
        <authorList>
            <person name="Marcet-Houben M."/>
            <person name="Ksiezopolska E."/>
            <person name="Gabaldon T."/>
        </authorList>
    </citation>
    <scope>NUCLEOTIDE SEQUENCE [LARGE SCALE GENOMIC DNA]</scope>
    <source>
        <strain evidence="3 4">CBM6</strain>
    </source>
</reference>
<dbReference type="EMBL" id="JBEVYD010000011">
    <property type="protein sequence ID" value="KAL3229787.1"/>
    <property type="molecule type" value="Genomic_DNA"/>
</dbReference>
<proteinExistence type="predicted"/>
<keyword evidence="1" id="KW-0175">Coiled coil</keyword>
<evidence type="ECO:0000256" key="2">
    <source>
        <dbReference type="SAM" id="MobiDB-lite"/>
    </source>
</evidence>
<dbReference type="Proteomes" id="UP001623330">
    <property type="component" value="Unassembled WGS sequence"/>
</dbReference>
<sequence length="523" mass="60997">MPMSKVEFVNDDLESNGSENIYAFPNIEDYSIHTYDESSDGTTSLSENSEVTNGSSRGSITDSIRKFFHRDKKLTSEVVDDPASSFSVFRHHRKKKNKNLSSGSSLDSQFAQGTHLQDEHHPPPERDGTSDDDRDELFEKGVEDGYNESPLTPLEHGANGKQYVTARIDFSRFFYDSWTLLTGTEITLEALGNKKPDEYLLTCLITLQKEYEIIRNQNVEYKEELLQRTTKMEALKNSNQRKIKKLKDSYEETIEMYMKKLEISKEVNEKELDQGMSDFKSLNAGLEMKSRELEETNQELQMKTEVLEEKVTNLTQVLSNVSRRLTESDERGEKYQETLYATKEKFNEIQTEIERSYHAIEQLKTKHDYQRNKLSIYRKELLSYKRLTDFFESCLRESLSFMGYLLEAFKDKSKDDYLVELNSYFVQMNKIIDLKREFIASANETKFQEAEELLYNFYTVAAKTKFVEPLLMRLETAERSVTFLTNQLGESKKKLSDLKAHIKKKHENSYNHRTLTSVNHSEL</sequence>
<accession>A0ABR4NPB9</accession>
<feature type="region of interest" description="Disordered" evidence="2">
    <location>
        <begin position="34"/>
        <end position="61"/>
    </location>
</feature>
<organism evidence="3 4">
    <name type="scientific">Nakaseomyces bracarensis</name>
    <dbReference type="NCBI Taxonomy" id="273131"/>
    <lineage>
        <taxon>Eukaryota</taxon>
        <taxon>Fungi</taxon>
        <taxon>Dikarya</taxon>
        <taxon>Ascomycota</taxon>
        <taxon>Saccharomycotina</taxon>
        <taxon>Saccharomycetes</taxon>
        <taxon>Saccharomycetales</taxon>
        <taxon>Saccharomycetaceae</taxon>
        <taxon>Nakaseomyces</taxon>
    </lineage>
</organism>